<dbReference type="Proteomes" id="UP000831768">
    <property type="component" value="Chromosome"/>
</dbReference>
<dbReference type="InterPro" id="IPR023375">
    <property type="entry name" value="ADC_dom_sf"/>
</dbReference>
<evidence type="ECO:0000313" key="2">
    <source>
        <dbReference type="Proteomes" id="UP000831768"/>
    </source>
</evidence>
<dbReference type="PANTHER" id="PTHR39186:SF1">
    <property type="entry name" value="DUF2071 DOMAIN-CONTAINING PROTEIN"/>
    <property type="match status" value="1"/>
</dbReference>
<proteinExistence type="predicted"/>
<dbReference type="InterPro" id="IPR018644">
    <property type="entry name" value="DUF2071"/>
</dbReference>
<organism evidence="1 2">
    <name type="scientific">Halocatena salina</name>
    <dbReference type="NCBI Taxonomy" id="2934340"/>
    <lineage>
        <taxon>Archaea</taxon>
        <taxon>Methanobacteriati</taxon>
        <taxon>Methanobacteriota</taxon>
        <taxon>Stenosarchaea group</taxon>
        <taxon>Halobacteria</taxon>
        <taxon>Halobacteriales</taxon>
        <taxon>Natronomonadaceae</taxon>
        <taxon>Halocatena</taxon>
    </lineage>
</organism>
<dbReference type="EMBL" id="CP096019">
    <property type="protein sequence ID" value="UPM42724.1"/>
    <property type="molecule type" value="Genomic_DNA"/>
</dbReference>
<evidence type="ECO:0000313" key="1">
    <source>
        <dbReference type="EMBL" id="UPM42724.1"/>
    </source>
</evidence>
<dbReference type="PANTHER" id="PTHR39186">
    <property type="entry name" value="DUF2071 FAMILY PROTEIN"/>
    <property type="match status" value="1"/>
</dbReference>
<dbReference type="SUPFAM" id="SSF160104">
    <property type="entry name" value="Acetoacetate decarboxylase-like"/>
    <property type="match status" value="1"/>
</dbReference>
<dbReference type="KEGG" id="haad:MW046_12295"/>
<sequence>MSIPLAFGWRRVLFANWPIERDLLARHLPEPFAVHEYDGTGWLTIVPFVNTDTRPLGVPRRLGMDLPELNLRTYVVCDGEPGIYFFSLDAPSVLAVFGARLTHRLPYYYARMSVDYSTNGICFRSRRRHPGSRPASYAVTYRPTGSSFTAELDSLGAFLTDRRRLYTQSQDGQIRYTDVEHGPWILYDASVETTDNTLFRANGFGPPDTEPVCYYSPGVDVVTTPSKRW</sequence>
<dbReference type="AlphaFoldDB" id="A0A8U0A0X5"/>
<dbReference type="RefSeq" id="WP_247993395.1">
    <property type="nucleotide sequence ID" value="NZ_CP096019.1"/>
</dbReference>
<reference evidence="1" key="1">
    <citation type="submission" date="2022-04" db="EMBL/GenBank/DDBJ databases">
        <title>Halocatena sp. nov., isolated from a salt lake.</title>
        <authorList>
            <person name="Cui H.-L."/>
        </authorList>
    </citation>
    <scope>NUCLEOTIDE SEQUENCE</scope>
    <source>
        <strain evidence="1">AD-1</strain>
    </source>
</reference>
<gene>
    <name evidence="1" type="ORF">MW046_12295</name>
</gene>
<protein>
    <submittedName>
        <fullName evidence="1">DUF2071 domain-containing protein</fullName>
    </submittedName>
</protein>
<dbReference type="GeneID" id="71928840"/>
<keyword evidence="2" id="KW-1185">Reference proteome</keyword>
<dbReference type="Pfam" id="PF09844">
    <property type="entry name" value="DUF2071"/>
    <property type="match status" value="1"/>
</dbReference>
<name>A0A8U0A0X5_9EURY</name>
<accession>A0A8U0A0X5</accession>